<dbReference type="InterPro" id="IPR011990">
    <property type="entry name" value="TPR-like_helical_dom_sf"/>
</dbReference>
<feature type="signal peptide" evidence="2">
    <location>
        <begin position="1"/>
        <end position="19"/>
    </location>
</feature>
<gene>
    <name evidence="3" type="ORF">E5J99_05985</name>
</gene>
<dbReference type="Proteomes" id="UP000297739">
    <property type="component" value="Unassembled WGS sequence"/>
</dbReference>
<dbReference type="RefSeq" id="WP_135496812.1">
    <property type="nucleotide sequence ID" value="NZ_SRLD01000008.1"/>
</dbReference>
<accession>A0A4Z0PPM5</accession>
<proteinExistence type="predicted"/>
<dbReference type="OrthoDB" id="739506at2"/>
<reference evidence="3 4" key="1">
    <citation type="submission" date="2019-04" db="EMBL/GenBank/DDBJ databases">
        <authorList>
            <person name="Feng G."/>
            <person name="Zhang J."/>
            <person name="Zhu H."/>
        </authorList>
    </citation>
    <scope>NUCLEOTIDE SEQUENCE [LARGE SCALE GENOMIC DNA]</scope>
    <source>
        <strain evidence="3 4">JCM 17223</strain>
    </source>
</reference>
<dbReference type="PANTHER" id="PTHR12558">
    <property type="entry name" value="CELL DIVISION CYCLE 16,23,27"/>
    <property type="match status" value="1"/>
</dbReference>
<keyword evidence="1" id="KW-0802">TPR repeat</keyword>
<dbReference type="Pfam" id="PF13429">
    <property type="entry name" value="TPR_15"/>
    <property type="match status" value="1"/>
</dbReference>
<keyword evidence="2" id="KW-0732">Signal</keyword>
<name>A0A4Z0PPM5_9BACT</name>
<dbReference type="EMBL" id="SRLD01000008">
    <property type="protein sequence ID" value="TGE18081.1"/>
    <property type="molecule type" value="Genomic_DNA"/>
</dbReference>
<evidence type="ECO:0000256" key="1">
    <source>
        <dbReference type="PROSITE-ProRule" id="PRU00339"/>
    </source>
</evidence>
<dbReference type="InterPro" id="IPR019734">
    <property type="entry name" value="TPR_rpt"/>
</dbReference>
<keyword evidence="4" id="KW-1185">Reference proteome</keyword>
<dbReference type="Gene3D" id="1.25.40.10">
    <property type="entry name" value="Tetratricopeptide repeat domain"/>
    <property type="match status" value="2"/>
</dbReference>
<dbReference type="SUPFAM" id="SSF48452">
    <property type="entry name" value="TPR-like"/>
    <property type="match status" value="2"/>
</dbReference>
<dbReference type="SMART" id="SM00028">
    <property type="entry name" value="TPR"/>
    <property type="match status" value="6"/>
</dbReference>
<sequence length="381" mass="42273">MKKIFLTLVAAAALHTASAQQSAVTNAILNQRSGLLDKAQVDIDKAVLNEKTSTKAKTWYTRGEIYEGILASPIYSKNLKASEGTKIAYESYNKTIELDGKTGEFGKLAVQKLDNLYGLAFNAGVESYNGKNYDAALESYRMAQQIRPQDTTAYLYAAYAAEAKQDYSTARDTYGKLLAMNYKSPALYGRMLQMARQEKNDAEAMKVVQQALVAYPNNKVFMLEELNMYLSAGRGPEAIGKLEKAIAADPTNGNLYAVLGSLYDQGKQPEKALAAYRKSVEVDPSNFDAQFNLGVYNYNKAADLFTKASKMDLATYQKSGKKFEADGKKYFQESLPYFEKALQLQPNDRAVVSSLQKVYVRLGRNADAEKMNTKLEALNKK</sequence>
<dbReference type="AlphaFoldDB" id="A0A4Z0PPM5"/>
<evidence type="ECO:0000313" key="3">
    <source>
        <dbReference type="EMBL" id="TGE18081.1"/>
    </source>
</evidence>
<evidence type="ECO:0000313" key="4">
    <source>
        <dbReference type="Proteomes" id="UP000297739"/>
    </source>
</evidence>
<feature type="repeat" description="TPR" evidence="1">
    <location>
        <begin position="253"/>
        <end position="286"/>
    </location>
</feature>
<comment type="caution">
    <text evidence="3">The sequence shown here is derived from an EMBL/GenBank/DDBJ whole genome shotgun (WGS) entry which is preliminary data.</text>
</comment>
<dbReference type="PROSITE" id="PS50005">
    <property type="entry name" value="TPR"/>
    <property type="match status" value="1"/>
</dbReference>
<protein>
    <submittedName>
        <fullName evidence="3">Tetratricopeptide repeat protein</fullName>
    </submittedName>
</protein>
<dbReference type="PANTHER" id="PTHR12558:SF13">
    <property type="entry name" value="CELL DIVISION CYCLE PROTEIN 27 HOMOLOG"/>
    <property type="match status" value="1"/>
</dbReference>
<evidence type="ECO:0000256" key="2">
    <source>
        <dbReference type="SAM" id="SignalP"/>
    </source>
</evidence>
<feature type="chain" id="PRO_5021356234" evidence="2">
    <location>
        <begin position="20"/>
        <end position="381"/>
    </location>
</feature>
<organism evidence="3 4">
    <name type="scientific">Hymenobacter elongatus</name>
    <dbReference type="NCBI Taxonomy" id="877208"/>
    <lineage>
        <taxon>Bacteria</taxon>
        <taxon>Pseudomonadati</taxon>
        <taxon>Bacteroidota</taxon>
        <taxon>Cytophagia</taxon>
        <taxon>Cytophagales</taxon>
        <taxon>Hymenobacteraceae</taxon>
        <taxon>Hymenobacter</taxon>
    </lineage>
</organism>